<keyword evidence="3" id="KW-1185">Reference proteome</keyword>
<protein>
    <submittedName>
        <fullName evidence="2">Uncharacterized protein</fullName>
    </submittedName>
</protein>
<keyword evidence="1" id="KW-1133">Transmembrane helix</keyword>
<feature type="transmembrane region" description="Helical" evidence="1">
    <location>
        <begin position="6"/>
        <end position="27"/>
    </location>
</feature>
<name>A0A328U0W2_9BACL</name>
<sequence length="68" mass="7911">MISGGYVAVSFISYSIPLFLLTGYLILQFDIKEYRVKKMEKERKLSKFLGWTNLVLGVLLLITDYFIL</sequence>
<dbReference type="InterPro" id="IPR049971">
    <property type="entry name" value="CLC_0170-like"/>
</dbReference>
<evidence type="ECO:0000256" key="1">
    <source>
        <dbReference type="SAM" id="Phobius"/>
    </source>
</evidence>
<organism evidence="2 3">
    <name type="scientific">Paenibacillus montanisoli</name>
    <dbReference type="NCBI Taxonomy" id="2081970"/>
    <lineage>
        <taxon>Bacteria</taxon>
        <taxon>Bacillati</taxon>
        <taxon>Bacillota</taxon>
        <taxon>Bacilli</taxon>
        <taxon>Bacillales</taxon>
        <taxon>Paenibacillaceae</taxon>
        <taxon>Paenibacillus</taxon>
    </lineage>
</organism>
<feature type="transmembrane region" description="Helical" evidence="1">
    <location>
        <begin position="48"/>
        <end position="67"/>
    </location>
</feature>
<dbReference type="Proteomes" id="UP000249260">
    <property type="component" value="Unassembled WGS sequence"/>
</dbReference>
<proteinExistence type="predicted"/>
<dbReference type="AlphaFoldDB" id="A0A328U0W2"/>
<keyword evidence="1" id="KW-0812">Transmembrane</keyword>
<evidence type="ECO:0000313" key="3">
    <source>
        <dbReference type="Proteomes" id="UP000249260"/>
    </source>
</evidence>
<evidence type="ECO:0000313" key="2">
    <source>
        <dbReference type="EMBL" id="RAP75081.1"/>
    </source>
</evidence>
<dbReference type="RefSeq" id="WP_112883345.1">
    <property type="nucleotide sequence ID" value="NZ_QLUW01000003.1"/>
</dbReference>
<reference evidence="2 3" key="1">
    <citation type="submission" date="2018-06" db="EMBL/GenBank/DDBJ databases">
        <title>Paenibacillus montanisoli sp. nov., isolated from mountain area soil.</title>
        <authorList>
            <person name="Wu M."/>
        </authorList>
    </citation>
    <scope>NUCLEOTIDE SEQUENCE [LARGE SCALE GENOMIC DNA]</scope>
    <source>
        <strain evidence="2 3">RA17</strain>
    </source>
</reference>
<dbReference type="OrthoDB" id="2897521at2"/>
<dbReference type="NCBIfam" id="NF042414">
    <property type="entry name" value="CLC_0170_fam"/>
    <property type="match status" value="1"/>
</dbReference>
<accession>A0A328U0W2</accession>
<comment type="caution">
    <text evidence="2">The sequence shown here is derived from an EMBL/GenBank/DDBJ whole genome shotgun (WGS) entry which is preliminary data.</text>
</comment>
<dbReference type="EMBL" id="QLUW01000003">
    <property type="protein sequence ID" value="RAP75081.1"/>
    <property type="molecule type" value="Genomic_DNA"/>
</dbReference>
<keyword evidence="1" id="KW-0472">Membrane</keyword>
<gene>
    <name evidence="2" type="ORF">DL346_16965</name>
</gene>